<dbReference type="EMBL" id="ACYY01000027">
    <property type="protein sequence ID" value="EEW24024.1"/>
    <property type="molecule type" value="Genomic_DNA"/>
</dbReference>
<dbReference type="SFLD" id="SFLDS00029">
    <property type="entry name" value="Radical_SAM"/>
    <property type="match status" value="1"/>
</dbReference>
<gene>
    <name evidence="7" type="ORF">Rsw2DRAFT_3003</name>
</gene>
<evidence type="ECO:0000256" key="2">
    <source>
        <dbReference type="ARBA" id="ARBA00022691"/>
    </source>
</evidence>
<organism evidence="7 8">
    <name type="scientific">Rhodobacter ferrooxidans</name>
    <dbReference type="NCBI Taxonomy" id="371731"/>
    <lineage>
        <taxon>Bacteria</taxon>
        <taxon>Pseudomonadati</taxon>
        <taxon>Pseudomonadota</taxon>
        <taxon>Alphaproteobacteria</taxon>
        <taxon>Rhodobacterales</taxon>
        <taxon>Rhodobacter group</taxon>
        <taxon>Rhodobacter</taxon>
    </lineage>
</organism>
<dbReference type="SFLD" id="SFLDG01103">
    <property type="entry name" value="Uncharacterised_Radical_SAM_Su"/>
    <property type="match status" value="1"/>
</dbReference>
<evidence type="ECO:0000313" key="7">
    <source>
        <dbReference type="EMBL" id="EEW24024.1"/>
    </source>
</evidence>
<dbReference type="GO" id="GO:0046872">
    <property type="term" value="F:metal ion binding"/>
    <property type="evidence" value="ECO:0007669"/>
    <property type="project" value="UniProtKB-KW"/>
</dbReference>
<dbReference type="eggNOG" id="COG0535">
    <property type="taxonomic scope" value="Bacteria"/>
</dbReference>
<dbReference type="InterPro" id="IPR050377">
    <property type="entry name" value="Radical_SAM_PqqE_MftC-like"/>
</dbReference>
<dbReference type="Proteomes" id="UP000010121">
    <property type="component" value="Unassembled WGS sequence"/>
</dbReference>
<keyword evidence="8" id="KW-1185">Reference proteome</keyword>
<dbReference type="SUPFAM" id="SSF102114">
    <property type="entry name" value="Radical SAM enzymes"/>
    <property type="match status" value="1"/>
</dbReference>
<dbReference type="OrthoDB" id="4501241at2"/>
<dbReference type="AlphaFoldDB" id="C8S4M5"/>
<evidence type="ECO:0000256" key="4">
    <source>
        <dbReference type="ARBA" id="ARBA00023004"/>
    </source>
</evidence>
<dbReference type="CDD" id="cd01335">
    <property type="entry name" value="Radical_SAM"/>
    <property type="match status" value="1"/>
</dbReference>
<keyword evidence="2" id="KW-0949">S-adenosyl-L-methionine</keyword>
<keyword evidence="3" id="KW-0479">Metal-binding</keyword>
<proteinExistence type="predicted"/>
<evidence type="ECO:0000256" key="5">
    <source>
        <dbReference type="ARBA" id="ARBA00023014"/>
    </source>
</evidence>
<comment type="cofactor">
    <cofactor evidence="1">
        <name>[4Fe-4S] cluster</name>
        <dbReference type="ChEBI" id="CHEBI:49883"/>
    </cofactor>
</comment>
<dbReference type="Pfam" id="PF04055">
    <property type="entry name" value="Radical_SAM"/>
    <property type="match status" value="1"/>
</dbReference>
<dbReference type="InterPro" id="IPR007197">
    <property type="entry name" value="rSAM"/>
</dbReference>
<evidence type="ECO:0000256" key="1">
    <source>
        <dbReference type="ARBA" id="ARBA00001966"/>
    </source>
</evidence>
<dbReference type="GO" id="GO:0051536">
    <property type="term" value="F:iron-sulfur cluster binding"/>
    <property type="evidence" value="ECO:0007669"/>
    <property type="project" value="UniProtKB-KW"/>
</dbReference>
<feature type="domain" description="Radical SAM core" evidence="6">
    <location>
        <begin position="95"/>
        <end position="248"/>
    </location>
</feature>
<dbReference type="STRING" id="371731.Rsw2DRAFT_3003"/>
<dbReference type="GO" id="GO:0003824">
    <property type="term" value="F:catalytic activity"/>
    <property type="evidence" value="ECO:0007669"/>
    <property type="project" value="InterPro"/>
</dbReference>
<dbReference type="Gene3D" id="3.20.20.70">
    <property type="entry name" value="Aldolase class I"/>
    <property type="match status" value="1"/>
</dbReference>
<sequence>MIPLRLSCSRLPIDTPIVLRLRCSGTDDQFSARGNDVWLTRAESSHLEFDVQGFTLSVKIEDPSEIDGDVVLMFPQQTTLHRLIRANSAHNTLLVTEQCDQACIMCSQPPKKRHADMFGVFSEALQIAPFGAAIGISGGEPLLHKEALFSMLLNARRTRPDLLFHVLTNGQHFDKEDMKDVEELDPKHVLWGIPLYSENSCLHDRIVKKNGAFARLMESLALLGRSGARIELRTVLLRSNVAALEDMAVFVSRNLAFIDYWAIMQMENIGFGRRVWKEEFFDNSANFAPIARALDTADIRGIETTLYNFPLCSVPEPYRRRSLRSISDWKNVYMAQCGGCSARPLCSGFFAWHPKNGAFSKLGAI</sequence>
<name>C8S4M5_9RHOB</name>
<dbReference type="NCBIfam" id="TIGR03977">
    <property type="entry name" value="rSAM_pair_HxsC"/>
    <property type="match status" value="1"/>
</dbReference>
<evidence type="ECO:0000256" key="3">
    <source>
        <dbReference type="ARBA" id="ARBA00022723"/>
    </source>
</evidence>
<dbReference type="PANTHER" id="PTHR11228">
    <property type="entry name" value="RADICAL SAM DOMAIN PROTEIN"/>
    <property type="match status" value="1"/>
</dbReference>
<reference evidence="7 8" key="1">
    <citation type="submission" date="2009-08" db="EMBL/GenBank/DDBJ databases">
        <title>The draft genome of Rhodobacter sp. SW2.</title>
        <authorList>
            <consortium name="US DOE Joint Genome Institute (JGI-PGF)"/>
            <person name="Lucas S."/>
            <person name="Copeland A."/>
            <person name="Lapidus A."/>
            <person name="Glavina del Rio T."/>
            <person name="Tice H."/>
            <person name="Bruce D."/>
            <person name="Goodwin L."/>
            <person name="Pitluck S."/>
            <person name="Larimer F."/>
            <person name="Land M.L."/>
            <person name="Hauser L."/>
            <person name="Emerson D."/>
        </authorList>
    </citation>
    <scope>NUCLEOTIDE SEQUENCE [LARGE SCALE GENOMIC DNA]</scope>
    <source>
        <strain evidence="7 8">SW2</strain>
    </source>
</reference>
<dbReference type="SFLD" id="SFLDG01067">
    <property type="entry name" value="SPASM/twitch_domain_containing"/>
    <property type="match status" value="1"/>
</dbReference>
<comment type="caution">
    <text evidence="7">The sequence shown here is derived from an EMBL/GenBank/DDBJ whole genome shotgun (WGS) entry which is preliminary data.</text>
</comment>
<dbReference type="InterPro" id="IPR013785">
    <property type="entry name" value="Aldolase_TIM"/>
</dbReference>
<keyword evidence="5" id="KW-0411">Iron-sulfur</keyword>
<keyword evidence="4" id="KW-0408">Iron</keyword>
<dbReference type="InterPro" id="IPR058240">
    <property type="entry name" value="rSAM_sf"/>
</dbReference>
<evidence type="ECO:0000313" key="8">
    <source>
        <dbReference type="Proteomes" id="UP000010121"/>
    </source>
</evidence>
<accession>C8S4M5</accession>
<evidence type="ECO:0000259" key="6">
    <source>
        <dbReference type="Pfam" id="PF04055"/>
    </source>
</evidence>
<protein>
    <submittedName>
        <fullName evidence="7">Radical SAM domain protein</fullName>
    </submittedName>
</protein>
<dbReference type="PANTHER" id="PTHR11228:SF7">
    <property type="entry name" value="PQQA PEPTIDE CYCLASE"/>
    <property type="match status" value="1"/>
</dbReference>
<dbReference type="InterPro" id="IPR024032">
    <property type="entry name" value="rSAM_paired_HxsC"/>
</dbReference>